<evidence type="ECO:0000313" key="2">
    <source>
        <dbReference type="Proteomes" id="UP001172102"/>
    </source>
</evidence>
<keyword evidence="2" id="KW-1185">Reference proteome</keyword>
<organism evidence="1 2">
    <name type="scientific">Lasiosphaeris hirsuta</name>
    <dbReference type="NCBI Taxonomy" id="260670"/>
    <lineage>
        <taxon>Eukaryota</taxon>
        <taxon>Fungi</taxon>
        <taxon>Dikarya</taxon>
        <taxon>Ascomycota</taxon>
        <taxon>Pezizomycotina</taxon>
        <taxon>Sordariomycetes</taxon>
        <taxon>Sordariomycetidae</taxon>
        <taxon>Sordariales</taxon>
        <taxon>Lasiosphaeriaceae</taxon>
        <taxon>Lasiosphaeris</taxon>
    </lineage>
</organism>
<dbReference type="EMBL" id="JAUKUA010000006">
    <property type="protein sequence ID" value="KAK0707696.1"/>
    <property type="molecule type" value="Genomic_DNA"/>
</dbReference>
<protein>
    <submittedName>
        <fullName evidence="1">Uncharacterized protein</fullName>
    </submittedName>
</protein>
<reference evidence="1" key="1">
    <citation type="submission" date="2023-06" db="EMBL/GenBank/DDBJ databases">
        <title>Genome-scale phylogeny and comparative genomics of the fungal order Sordariales.</title>
        <authorList>
            <consortium name="Lawrence Berkeley National Laboratory"/>
            <person name="Hensen N."/>
            <person name="Bonometti L."/>
            <person name="Westerberg I."/>
            <person name="Brannstrom I.O."/>
            <person name="Guillou S."/>
            <person name="Cros-Aarteil S."/>
            <person name="Calhoun S."/>
            <person name="Haridas S."/>
            <person name="Kuo A."/>
            <person name="Mondo S."/>
            <person name="Pangilinan J."/>
            <person name="Riley R."/>
            <person name="Labutti K."/>
            <person name="Andreopoulos B."/>
            <person name="Lipzen A."/>
            <person name="Chen C."/>
            <person name="Yanf M."/>
            <person name="Daum C."/>
            <person name="Ng V."/>
            <person name="Clum A."/>
            <person name="Steindorff A."/>
            <person name="Ohm R."/>
            <person name="Martin F."/>
            <person name="Silar P."/>
            <person name="Natvig D."/>
            <person name="Lalanne C."/>
            <person name="Gautier V."/>
            <person name="Ament-Velasquez S.L."/>
            <person name="Kruys A."/>
            <person name="Hutchinson M.I."/>
            <person name="Powell A.J."/>
            <person name="Barry K."/>
            <person name="Miller A.N."/>
            <person name="Grigoriev I.V."/>
            <person name="Debuchy R."/>
            <person name="Gladieux P."/>
            <person name="Thoren M.H."/>
            <person name="Johannesson H."/>
        </authorList>
    </citation>
    <scope>NUCLEOTIDE SEQUENCE</scope>
    <source>
        <strain evidence="1">SMH4607-1</strain>
    </source>
</reference>
<dbReference type="Proteomes" id="UP001172102">
    <property type="component" value="Unassembled WGS sequence"/>
</dbReference>
<sequence>MAAVVTHAQSSAVRQGIGCCAWTLFGWLLQLAGVLWGVVSGCNGSFAEILIEPALGW</sequence>
<accession>A0AA40A1P9</accession>
<comment type="caution">
    <text evidence="1">The sequence shown here is derived from an EMBL/GenBank/DDBJ whole genome shotgun (WGS) entry which is preliminary data.</text>
</comment>
<dbReference type="AlphaFoldDB" id="A0AA40A1P9"/>
<gene>
    <name evidence="1" type="ORF">B0H67DRAFT_588390</name>
</gene>
<evidence type="ECO:0000313" key="1">
    <source>
        <dbReference type="EMBL" id="KAK0707696.1"/>
    </source>
</evidence>
<name>A0AA40A1P9_9PEZI</name>
<proteinExistence type="predicted"/>